<protein>
    <recommendedName>
        <fullName evidence="3">DUF4194 domain-containing protein</fullName>
    </recommendedName>
</protein>
<reference evidence="1 2" key="1">
    <citation type="journal article" date="2019" name="J. Gen. Appl. Microbiol.">
        <title>Aerobic degradation of cis-dichloroethene by the marine bacterium Marinobacter salsuginis strain 5N-3.</title>
        <authorList>
            <person name="Inoue Y."/>
            <person name="Fukunaga Y."/>
            <person name="Katsumata H."/>
            <person name="Ohji S."/>
            <person name="Hosoyama A."/>
            <person name="Mori K."/>
            <person name="Ando K."/>
        </authorList>
    </citation>
    <scope>NUCLEOTIDE SEQUENCE [LARGE SCALE GENOMIC DNA]</scope>
    <source>
        <strain evidence="1 2">NBRC 109114</strain>
    </source>
</reference>
<proteinExistence type="predicted"/>
<evidence type="ECO:0008006" key="3">
    <source>
        <dbReference type="Google" id="ProtNLM"/>
    </source>
</evidence>
<dbReference type="RefSeq" id="WP_136630783.1">
    <property type="nucleotide sequence ID" value="NZ_BGZI01000043.1"/>
</dbReference>
<evidence type="ECO:0000313" key="1">
    <source>
        <dbReference type="EMBL" id="GBO90447.1"/>
    </source>
</evidence>
<accession>A0A5M3Q5M0</accession>
<dbReference type="EMBL" id="BGZI01000043">
    <property type="protein sequence ID" value="GBO90447.1"/>
    <property type="molecule type" value="Genomic_DNA"/>
</dbReference>
<sequence>MMTDTLSPNDSQSTTSEAYRTLLTQLMSGQVICQWSAPSLARLLEREDVKNRVNRWASEIGMQLASTSSGAGHYLVYEGFDSNAKAVSRELFTRLMKSLRFYVQTLEMLMNALHPEMTLVPGEELRFHNLLHQVGQSPSLQTQLGNLPSSKRHTAYKEQLDSLFSVLLKEGLLVEANAKHSIYQVTSRIELIQDLIIFIQENEELPEPEIDNPGPRQGQLT</sequence>
<dbReference type="Proteomes" id="UP000387223">
    <property type="component" value="Unassembled WGS sequence"/>
</dbReference>
<evidence type="ECO:0000313" key="2">
    <source>
        <dbReference type="Proteomes" id="UP000387223"/>
    </source>
</evidence>
<comment type="caution">
    <text evidence="1">The sequence shown here is derived from an EMBL/GenBank/DDBJ whole genome shotgun (WGS) entry which is preliminary data.</text>
</comment>
<name>A0A5M3Q5M0_9GAMM</name>
<organism evidence="1 2">
    <name type="scientific">Marinobacter salsuginis</name>
    <dbReference type="NCBI Taxonomy" id="418719"/>
    <lineage>
        <taxon>Bacteria</taxon>
        <taxon>Pseudomonadati</taxon>
        <taxon>Pseudomonadota</taxon>
        <taxon>Gammaproteobacteria</taxon>
        <taxon>Pseudomonadales</taxon>
        <taxon>Marinobacteraceae</taxon>
        <taxon>Marinobacter</taxon>
    </lineage>
</organism>
<dbReference type="AlphaFoldDB" id="A0A5M3Q5M0"/>
<gene>
    <name evidence="1" type="ORF">MSSD14B_41150</name>
</gene>